<dbReference type="InterPro" id="IPR011013">
    <property type="entry name" value="Gal_mutarotase_sf_dom"/>
</dbReference>
<dbReference type="Pfam" id="PF00088">
    <property type="entry name" value="Trefoil"/>
    <property type="match status" value="2"/>
</dbReference>
<keyword evidence="15" id="KW-0325">Glycoprotein</keyword>
<evidence type="ECO:0000256" key="6">
    <source>
        <dbReference type="ARBA" id="ARBA00022641"/>
    </source>
</evidence>
<dbReference type="STRING" id="7868.ENSCMIP00000045816"/>
<proteinExistence type="inferred from homology"/>
<dbReference type="PANTHER" id="PTHR22762">
    <property type="entry name" value="ALPHA-GLUCOSIDASE"/>
    <property type="match status" value="1"/>
</dbReference>
<dbReference type="OMA" id="ISIPWCY"/>
<dbReference type="Pfam" id="PF21365">
    <property type="entry name" value="Glyco_hydro_31_3rd"/>
    <property type="match status" value="2"/>
</dbReference>
<dbReference type="Proteomes" id="UP000314986">
    <property type="component" value="Unassembled WGS sequence"/>
</dbReference>
<evidence type="ECO:0000256" key="5">
    <source>
        <dbReference type="ARBA" id="ARBA00012741"/>
    </source>
</evidence>
<evidence type="ECO:0000256" key="19">
    <source>
        <dbReference type="SAM" id="Phobius"/>
    </source>
</evidence>
<dbReference type="InterPro" id="IPR013780">
    <property type="entry name" value="Glyco_hydro_b"/>
</dbReference>
<organism evidence="21 22">
    <name type="scientific">Callorhinchus milii</name>
    <name type="common">Ghost shark</name>
    <dbReference type="NCBI Taxonomy" id="7868"/>
    <lineage>
        <taxon>Eukaryota</taxon>
        <taxon>Metazoa</taxon>
        <taxon>Chordata</taxon>
        <taxon>Craniata</taxon>
        <taxon>Vertebrata</taxon>
        <taxon>Chondrichthyes</taxon>
        <taxon>Holocephali</taxon>
        <taxon>Chimaeriformes</taxon>
        <taxon>Callorhinchidae</taxon>
        <taxon>Callorhinchus</taxon>
    </lineage>
</organism>
<reference evidence="21" key="4">
    <citation type="submission" date="2025-05" db="UniProtKB">
        <authorList>
            <consortium name="Ensembl"/>
        </authorList>
    </citation>
    <scope>IDENTIFICATION</scope>
</reference>
<feature type="transmembrane region" description="Helical" evidence="19">
    <location>
        <begin position="12"/>
        <end position="33"/>
    </location>
</feature>
<evidence type="ECO:0000256" key="11">
    <source>
        <dbReference type="ARBA" id="ARBA00022968"/>
    </source>
</evidence>
<dbReference type="GO" id="GO:0005975">
    <property type="term" value="P:carbohydrate metabolic process"/>
    <property type="evidence" value="ECO:0007669"/>
    <property type="project" value="InterPro"/>
</dbReference>
<dbReference type="SUPFAM" id="SSF51011">
    <property type="entry name" value="Glycosyl hydrolase domain"/>
    <property type="match status" value="2"/>
</dbReference>
<dbReference type="FunFam" id="3.20.20.80:FF:000016">
    <property type="entry name" value="Maltase-glucoamylase, intestinal"/>
    <property type="match status" value="2"/>
</dbReference>
<evidence type="ECO:0000256" key="3">
    <source>
        <dbReference type="ARBA" id="ARBA00004308"/>
    </source>
</evidence>
<dbReference type="InterPro" id="IPR030458">
    <property type="entry name" value="Glyco_hydro_31_AS"/>
</dbReference>
<dbReference type="Gene3D" id="2.60.40.1180">
    <property type="entry name" value="Golgi alpha-mannosidase II"/>
    <property type="match status" value="4"/>
</dbReference>
<keyword evidence="7 19" id="KW-0812">Transmembrane</keyword>
<dbReference type="Gene3D" id="4.10.110.10">
    <property type="entry name" value="Spasmolytic Protein, domain 1"/>
    <property type="match status" value="2"/>
</dbReference>
<evidence type="ECO:0000313" key="22">
    <source>
        <dbReference type="Proteomes" id="UP000314986"/>
    </source>
</evidence>
<evidence type="ECO:0000256" key="1">
    <source>
        <dbReference type="ARBA" id="ARBA00001657"/>
    </source>
</evidence>
<comment type="similarity">
    <text evidence="4">Belongs to the glycosyl hydrolase 31 family.</text>
</comment>
<dbReference type="FunFam" id="2.60.40.1760:FF:000001">
    <property type="entry name" value="Maltase-glucoamylase, intestinal"/>
    <property type="match status" value="2"/>
</dbReference>
<evidence type="ECO:0000256" key="16">
    <source>
        <dbReference type="ARBA" id="ARBA00023295"/>
    </source>
</evidence>
<dbReference type="FunFam" id="2.60.40.1180:FF:000005">
    <property type="entry name" value="Maltase-glucoamylase, intestinal"/>
    <property type="match status" value="2"/>
</dbReference>
<dbReference type="SUPFAM" id="SSF74650">
    <property type="entry name" value="Galactose mutarotase-like"/>
    <property type="match status" value="2"/>
</dbReference>
<dbReference type="CDD" id="cd14752">
    <property type="entry name" value="GH31_N"/>
    <property type="match status" value="2"/>
</dbReference>
<dbReference type="InterPro" id="IPR017957">
    <property type="entry name" value="P_trefoil_CS"/>
</dbReference>
<keyword evidence="14" id="KW-1015">Disulfide bond</keyword>
<evidence type="ECO:0000256" key="12">
    <source>
        <dbReference type="ARBA" id="ARBA00022989"/>
    </source>
</evidence>
<dbReference type="Pfam" id="PF13802">
    <property type="entry name" value="Gal_mutarotas_2"/>
    <property type="match status" value="2"/>
</dbReference>
<dbReference type="PROSITE" id="PS51448">
    <property type="entry name" value="P_TREFOIL_2"/>
    <property type="match status" value="2"/>
</dbReference>
<dbReference type="SMART" id="SM00018">
    <property type="entry name" value="PD"/>
    <property type="match status" value="2"/>
</dbReference>
<reference evidence="22" key="1">
    <citation type="journal article" date="2006" name="Science">
        <title>Ancient noncoding elements conserved in the human genome.</title>
        <authorList>
            <person name="Venkatesh B."/>
            <person name="Kirkness E.F."/>
            <person name="Loh Y.H."/>
            <person name="Halpern A.L."/>
            <person name="Lee A.P."/>
            <person name="Johnson J."/>
            <person name="Dandona N."/>
            <person name="Viswanathan L.D."/>
            <person name="Tay A."/>
            <person name="Venter J.C."/>
            <person name="Strausberg R.L."/>
            <person name="Brenner S."/>
        </authorList>
    </citation>
    <scope>NUCLEOTIDE SEQUENCE [LARGE SCALE GENOMIC DNA]</scope>
</reference>
<dbReference type="Gene3D" id="2.60.40.1760">
    <property type="entry name" value="glycosyl hydrolase (family 31)"/>
    <property type="match status" value="2"/>
</dbReference>
<dbReference type="InterPro" id="IPR044913">
    <property type="entry name" value="P_trefoil_dom_sf"/>
</dbReference>
<dbReference type="InterPro" id="IPR030459">
    <property type="entry name" value="Glyco_hydro_31_CS"/>
</dbReference>
<dbReference type="GO" id="GO:0012505">
    <property type="term" value="C:endomembrane system"/>
    <property type="evidence" value="ECO:0007669"/>
    <property type="project" value="UniProtKB-ARBA"/>
</dbReference>
<comment type="subcellular location">
    <subcellularLocation>
        <location evidence="3">Endomembrane system</location>
    </subcellularLocation>
    <subcellularLocation>
        <location evidence="2">Membrane</location>
        <topology evidence="2">Single-pass membrane protein</topology>
    </subcellularLocation>
</comment>
<dbReference type="PROSITE" id="PS00129">
    <property type="entry name" value="GLYCOSYL_HYDROL_F31_1"/>
    <property type="match status" value="2"/>
</dbReference>
<protein>
    <recommendedName>
        <fullName evidence="5">alpha-glucosidase</fullName>
        <ecNumber evidence="5">3.2.1.20</ecNumber>
    </recommendedName>
    <alternativeName>
        <fullName evidence="17">Maltase</fullName>
    </alternativeName>
</protein>
<dbReference type="EC" id="3.2.1.20" evidence="5"/>
<evidence type="ECO:0000259" key="20">
    <source>
        <dbReference type="PROSITE" id="PS51448"/>
    </source>
</evidence>
<evidence type="ECO:0000256" key="14">
    <source>
        <dbReference type="ARBA" id="ARBA00023157"/>
    </source>
</evidence>
<dbReference type="Pfam" id="PF01055">
    <property type="entry name" value="Glyco_hydro_31_2nd"/>
    <property type="match status" value="2"/>
</dbReference>
<evidence type="ECO:0000256" key="13">
    <source>
        <dbReference type="ARBA" id="ARBA00023136"/>
    </source>
</evidence>
<gene>
    <name evidence="21" type="primary">si</name>
</gene>
<reference evidence="22" key="2">
    <citation type="journal article" date="2007" name="PLoS Biol.">
        <title>Survey sequencing and comparative analysis of the elephant shark (Callorhinchus milii) genome.</title>
        <authorList>
            <person name="Venkatesh B."/>
            <person name="Kirkness E.F."/>
            <person name="Loh Y.H."/>
            <person name="Halpern A.L."/>
            <person name="Lee A.P."/>
            <person name="Johnson J."/>
            <person name="Dandona N."/>
            <person name="Viswanathan L.D."/>
            <person name="Tay A."/>
            <person name="Venter J.C."/>
            <person name="Strausberg R.L."/>
            <person name="Brenner S."/>
        </authorList>
    </citation>
    <scope>NUCLEOTIDE SEQUENCE [LARGE SCALE GENOMIC DNA]</scope>
</reference>
<evidence type="ECO:0000256" key="8">
    <source>
        <dbReference type="ARBA" id="ARBA00022729"/>
    </source>
</evidence>
<feature type="domain" description="P-type" evidence="20">
    <location>
        <begin position="51"/>
        <end position="98"/>
    </location>
</feature>
<evidence type="ECO:0000256" key="17">
    <source>
        <dbReference type="ARBA" id="ARBA00041343"/>
    </source>
</evidence>
<dbReference type="GeneTree" id="ENSGT00940000164162"/>
<evidence type="ECO:0000256" key="4">
    <source>
        <dbReference type="ARBA" id="ARBA00007806"/>
    </source>
</evidence>
<comment type="caution">
    <text evidence="18">Lacks conserved residue(s) required for the propagation of feature annotation.</text>
</comment>
<dbReference type="PROSITE" id="PS00025">
    <property type="entry name" value="P_TREFOIL_1"/>
    <property type="match status" value="1"/>
</dbReference>
<keyword evidence="22" id="KW-1185">Reference proteome</keyword>
<dbReference type="GO" id="GO:0030246">
    <property type="term" value="F:carbohydrate binding"/>
    <property type="evidence" value="ECO:0007669"/>
    <property type="project" value="InterPro"/>
</dbReference>
<dbReference type="GO" id="GO:0005737">
    <property type="term" value="C:cytoplasm"/>
    <property type="evidence" value="ECO:0007669"/>
    <property type="project" value="UniProtKB-ARBA"/>
</dbReference>
<dbReference type="PANTHER" id="PTHR22762:SF133">
    <property type="entry name" value="P-TYPE DOMAIN-CONTAINING PROTEIN"/>
    <property type="match status" value="1"/>
</dbReference>
<dbReference type="InterPro" id="IPR000519">
    <property type="entry name" value="P_trefoil_dom"/>
</dbReference>
<evidence type="ECO:0000256" key="9">
    <source>
        <dbReference type="ARBA" id="ARBA00022737"/>
    </source>
</evidence>
<evidence type="ECO:0000256" key="2">
    <source>
        <dbReference type="ARBA" id="ARBA00004167"/>
    </source>
</evidence>
<comment type="catalytic activity">
    <reaction evidence="1">
        <text>Hydrolysis of terminal, non-reducing (1-&gt;4)-linked alpha-D-glucose residues with release of alpha-D-glucose.</text>
        <dbReference type="EC" id="3.2.1.20"/>
    </reaction>
</comment>
<dbReference type="PROSITE" id="PS00707">
    <property type="entry name" value="GLYCOSYL_HYDROL_F31_2"/>
    <property type="match status" value="1"/>
</dbReference>
<keyword evidence="11" id="KW-0735">Signal-anchor</keyword>
<keyword evidence="9" id="KW-0677">Repeat</keyword>
<dbReference type="InterPro" id="IPR025887">
    <property type="entry name" value="Glyco_hydro_31_N_dom"/>
</dbReference>
<dbReference type="InterPro" id="IPR048395">
    <property type="entry name" value="Glyco_hydro_31_C"/>
</dbReference>
<keyword evidence="10" id="KW-0378">Hydrolase</keyword>
<sequence length="1826" mass="209531">MGCRKKYSGLESSLVVVCLIAFVVAVVLIALLATGEPGTCRSVKAEVPFAADCPSSVPNGDRINCFPDGGATLKKCEERGCCWKPIEDRNVPWCFFSKNQGYTAQNNQVKTRAGFQVHLKRMPSPFPFGNVVENLVLTGEEQTENRFRFKITDSSKRRFEVDHENIKPFTGKAVSNPNYEVSVNQNPFGIKITRKSTKTVLFDTSVGPLQFADQFIQITAKLPTHNIYGLGEHVHKQYRHDTYWKTWPIFARDAFPNGNMDNLYGHHTFFMCLEEESGLSFGVFLLNSNAMEVELQPTPAITYRTIGGVLDFYIFLGSSPEHVVQEYLTLVGKPMMPAYWILGFQLSRWGYKDLDEVLATVERNRKIDLPYDTQIIDIDYMENKKDFTYDKVNFKNLPSFADNLHDNGQKFILILDPAISTEKLINGPYETYDRGTKMGVWINESDGKTPIVGEVWPGETVFPDYTNPQCIKWWLDECERFYKEVKFDGIWIDMNEVSSFKQGSKKGCNSNQWNHPPFIPRIVDNVMYFKTVCMDAKQTAGIHYDVHSLYGHSMTLATEEVIKKIFPNKRSAILSRSTFAGSGKYTGHWLGDNGANWNDMKWAIPGMLEFNLFGFPYIGADICGFFGNADEDLCSRWMQVGAFYPFSRNHNAEGYKPQDPAFFGETSLLVNTSRHYLNIRYTLLPYLYTLFHEAHVNGSTVVRSLLHEFPSDNQTWTVDRQFLWGPALLISPVLDPKTTKIQAYFPDAVWYEYETGGSIFSQKQWVTLQLPEDKLGLHVRGGFVFPTQQPANSTFYSRKNPMGLLIALDEQGRAEGRLFWDDGESRDTFEKEQYISYRFSVAQDVLKLEVLKNGYKDPNNLQFEEITILGLQYLPRNVTVKKGADEIVIPESDIDYDKSTKVTLIKGLQLVLGEAYTVEWKSTPRDVEKINCNPEGYITEEACKNRGCQWDELPHKSEVPSCFYPYDYGYQIDSSYGIVKSQARMSTQVKRNTKYPERFKGQTPTIEVLKIEVTSLNQHMLNFKIFDPKEKRYEVPIPLNIPNVPANETFEQLYDVQLTYNPFGIMVKRKSSNAVIWNSQVGGFTFTDQFIQISTSLPSENIYGLGETEHSSFKLDLNWNTWGMFAKDQPPGHQLNSYGSHPFYMCLENDANAHGVFLFNSNAMDVTLQEAPTLTYRILGGILDFYVFLGPTPEMVVQQYTELIGRPVLPPYWSLGFQLCQYGYKNIEEVATLYKNMKKARIPYDVQYFDIDYMERQLDFTIDKDDFATMPQLVNEMKAERMRIVIILDPAISGNETVPYKAFTSGLDNDVYIKWKNSSDIVWGKVWPDFPNVTVDSSKDWDYQVKHYRSFAAFPDFFRNETKEWWFAAIKEFYDNPDNPSASVKFDGLWIDMNEPASFVHGSVNDCKDEKLNNPPYMPDLESRSMGLNHKTLCMESEQILPDGTSVRHYDVHNLYGWSQTQTTLDSLQKVTGERGLVVTRSTFPTSGQWSGHWLGDNTASWDQMHKSIIGMMEFSLFGISYTGADICGFFQNTTYELCLRWSLLGAFYPYSRNHNSIGTRPQDPTSWDETFENHTRNVLETRYMLLPYLYTLLYDAHVSGSTVIRPLLHEFYADKSTWDIDEQFLWGAAIMITPVLKMGATNVTGYIPNTRWYDFKTKKEINVRGKWLEMPTPLEHINLHVRGGYVIPWQSPANNTYYSRKEYMGLFVALDDNSQAEGHIFWDDGQTIDSVAKEEYFLGTFSVKQNVLTTAIKQNHIKSTASELKLAVVEVWGIENTPIASVTAHYNGTDHQINDFSVTEQTLIIQMVKNDFYIDQPLRITWKTT</sequence>
<name>A0A4W3K2T9_CALMI</name>
<dbReference type="Ensembl" id="ENSCMIT00000046486.1">
    <property type="protein sequence ID" value="ENSCMIP00000045833.1"/>
    <property type="gene ID" value="ENSCMIG00000018706.1"/>
</dbReference>
<evidence type="ECO:0000256" key="10">
    <source>
        <dbReference type="ARBA" id="ARBA00022801"/>
    </source>
</evidence>
<keyword evidence="6" id="KW-0765">Sulfation</keyword>
<evidence type="ECO:0000256" key="15">
    <source>
        <dbReference type="ARBA" id="ARBA00023180"/>
    </source>
</evidence>
<evidence type="ECO:0000256" key="7">
    <source>
        <dbReference type="ARBA" id="ARBA00022692"/>
    </source>
</evidence>
<dbReference type="InterPro" id="IPR000322">
    <property type="entry name" value="Glyco_hydro_31_TIM"/>
</dbReference>
<evidence type="ECO:0000313" key="21">
    <source>
        <dbReference type="Ensembl" id="ENSCMIP00000045816.1"/>
    </source>
</evidence>
<dbReference type="FunFam" id="2.60.40.1180:FF:000001">
    <property type="entry name" value="Maltase-glucoamylase, intestinal"/>
    <property type="match status" value="2"/>
</dbReference>
<keyword evidence="13 19" id="KW-0472">Membrane</keyword>
<accession>A0A4W3K2T9</accession>
<keyword evidence="8" id="KW-0732">Signal</keyword>
<dbReference type="GO" id="GO:0004558">
    <property type="term" value="F:alpha-1,4-glucosidase activity"/>
    <property type="evidence" value="ECO:0007669"/>
    <property type="project" value="TreeGrafter"/>
</dbReference>
<reference evidence="22" key="3">
    <citation type="journal article" date="2014" name="Nature">
        <title>Elephant shark genome provides unique insights into gnathostome evolution.</title>
        <authorList>
            <consortium name="International Elephant Shark Genome Sequencing Consortium"/>
            <person name="Venkatesh B."/>
            <person name="Lee A.P."/>
            <person name="Ravi V."/>
            <person name="Maurya A.K."/>
            <person name="Lian M.M."/>
            <person name="Swann J.B."/>
            <person name="Ohta Y."/>
            <person name="Flajnik M.F."/>
            <person name="Sutoh Y."/>
            <person name="Kasahara M."/>
            <person name="Hoon S."/>
            <person name="Gangu V."/>
            <person name="Roy S.W."/>
            <person name="Irimia M."/>
            <person name="Korzh V."/>
            <person name="Kondrychyn I."/>
            <person name="Lim Z.W."/>
            <person name="Tay B.H."/>
            <person name="Tohari S."/>
            <person name="Kong K.W."/>
            <person name="Ho S."/>
            <person name="Lorente-Galdos B."/>
            <person name="Quilez J."/>
            <person name="Marques-Bonet T."/>
            <person name="Raney B.J."/>
            <person name="Ingham P.W."/>
            <person name="Tay A."/>
            <person name="Hillier L.W."/>
            <person name="Minx P."/>
            <person name="Boehm T."/>
            <person name="Wilson R.K."/>
            <person name="Brenner S."/>
            <person name="Warren W.C."/>
        </authorList>
    </citation>
    <scope>NUCLEOTIDE SEQUENCE [LARGE SCALE GENOMIC DNA]</scope>
</reference>
<dbReference type="Ensembl" id="ENSCMIT00000046469.1">
    <property type="protein sequence ID" value="ENSCMIP00000045816.1"/>
    <property type="gene ID" value="ENSCMIG00000018706.1"/>
</dbReference>
<dbReference type="CDD" id="cd00111">
    <property type="entry name" value="Trefoil"/>
    <property type="match status" value="2"/>
</dbReference>
<keyword evidence="16" id="KW-0326">Glycosidase</keyword>
<dbReference type="CDD" id="cd06602">
    <property type="entry name" value="GH31_MGAM_SI_GAA"/>
    <property type="match status" value="2"/>
</dbReference>
<dbReference type="Gene3D" id="3.20.20.80">
    <property type="entry name" value="Glycosidases"/>
    <property type="match status" value="2"/>
</dbReference>
<feature type="domain" description="P-type" evidence="20">
    <location>
        <begin position="921"/>
        <end position="966"/>
    </location>
</feature>
<keyword evidence="12 19" id="KW-1133">Transmembrane helix</keyword>
<dbReference type="SUPFAM" id="SSF51445">
    <property type="entry name" value="(Trans)glycosidases"/>
    <property type="match status" value="2"/>
</dbReference>
<evidence type="ECO:0000256" key="18">
    <source>
        <dbReference type="PROSITE-ProRule" id="PRU00779"/>
    </source>
</evidence>
<dbReference type="GO" id="GO:0016324">
    <property type="term" value="C:apical plasma membrane"/>
    <property type="evidence" value="ECO:0007669"/>
    <property type="project" value="UniProtKB-SubCell"/>
</dbReference>
<dbReference type="InterPro" id="IPR017853">
    <property type="entry name" value="GH"/>
</dbReference>